<dbReference type="GO" id="GO:0061617">
    <property type="term" value="C:MICOS complex"/>
    <property type="evidence" value="ECO:0007669"/>
    <property type="project" value="TreeGrafter"/>
</dbReference>
<keyword evidence="6" id="KW-0472">Membrane</keyword>
<organism evidence="9 10">
    <name type="scientific">Artemia franciscana</name>
    <name type="common">Brine shrimp</name>
    <name type="synonym">Artemia sanfranciscana</name>
    <dbReference type="NCBI Taxonomy" id="6661"/>
    <lineage>
        <taxon>Eukaryota</taxon>
        <taxon>Metazoa</taxon>
        <taxon>Ecdysozoa</taxon>
        <taxon>Arthropoda</taxon>
        <taxon>Crustacea</taxon>
        <taxon>Branchiopoda</taxon>
        <taxon>Anostraca</taxon>
        <taxon>Artemiidae</taxon>
        <taxon>Artemia</taxon>
    </lineage>
</organism>
<feature type="compositionally biased region" description="Low complexity" evidence="8">
    <location>
        <begin position="211"/>
        <end position="224"/>
    </location>
</feature>
<feature type="compositionally biased region" description="Basic and acidic residues" evidence="8">
    <location>
        <begin position="115"/>
        <end position="134"/>
    </location>
</feature>
<sequence>MHRIGISQASFKRFSQNNVQQKMQKARMSSQKLDGRSKVTLILTGAAVAVGGTVAVAAGNPVARDWIESNVPGTSSIFSVALGSKPHTVIEKPASRNHLKPAIDSAESSLMKKKLEREAAKKREEGDALDKSTPKESLQSTDSSAPAIQLDIPETGIVTLPGSATDNSPESGIENNATADQIPESTSEIVSSSKTSVNNNEPNVEEEQAKSSTSSQTQPPMSTSEITSQVDDQEKPLEALLEDLERKANAAVREAVKAQDEAALAIRKHTDMVYHALDKSGEPNVTSQEVFQPVADAAYAKLDAVRNAETKLQEARELVAHLKEKVASGVKNRLLIKTPDLIMADEVAARSLYKLESARAKVQQAQADAKIMEEYRDLIDKARDELRLELSSILPEVSPNTKGAKLTDEEQNMLLAHAYRKIIVLQKELAKQQVHQHTLEQHRFRTALELQRQEDISNVETRIRVELEKQERESSIRYSKQLAVIQKELEAELHSQLKRQAAAHADHVTDLLAAQEKELSHKWSNHLQDSLIKEQLAYESKVAGMIGQIKGIERAIKGRVEGDLTFHKAQRLWSACQALVNAVTRSSSAKPWIEEITSINLHLEAIRKAAGEEDAFVDKLLGGLSTEVRERGVLPLSALKERFMTVERVGQRVALVDENGGSLLRYMMSYLQSMFLITAAIRPILDEKEIDIEALNPHEILASARFCLEKDDLEQAIRFVNLLRGEPRNVARDWLKEARHCLEVRQTAEALLVYASANGTQVL</sequence>
<proteinExistence type="inferred from homology"/>
<dbReference type="Pfam" id="PF09731">
    <property type="entry name" value="Mitofilin"/>
    <property type="match status" value="1"/>
</dbReference>
<dbReference type="PANTHER" id="PTHR15415">
    <property type="entry name" value="MITOFILIN"/>
    <property type="match status" value="1"/>
</dbReference>
<protein>
    <recommendedName>
        <fullName evidence="7">MICOS complex subunit MIC60</fullName>
    </recommendedName>
    <alternativeName>
        <fullName evidence="7">Mitofilin</fullName>
    </alternativeName>
</protein>
<dbReference type="EMBL" id="JAVRJZ010000017">
    <property type="protein sequence ID" value="KAK2709198.1"/>
    <property type="molecule type" value="Genomic_DNA"/>
</dbReference>
<gene>
    <name evidence="9" type="ORF">QYM36_013007</name>
</gene>
<evidence type="ECO:0000256" key="7">
    <source>
        <dbReference type="RuleBase" id="RU363000"/>
    </source>
</evidence>
<reference evidence="9" key="1">
    <citation type="submission" date="2023-07" db="EMBL/GenBank/DDBJ databases">
        <title>Chromosome-level genome assembly of Artemia franciscana.</title>
        <authorList>
            <person name="Jo E."/>
        </authorList>
    </citation>
    <scope>NUCLEOTIDE SEQUENCE</scope>
    <source>
        <tissue evidence="9">Whole body</tissue>
    </source>
</reference>
<feature type="region of interest" description="Disordered" evidence="8">
    <location>
        <begin position="91"/>
        <end position="110"/>
    </location>
</feature>
<evidence type="ECO:0000256" key="2">
    <source>
        <dbReference type="ARBA" id="ARBA00022692"/>
    </source>
</evidence>
<dbReference type="InterPro" id="IPR019133">
    <property type="entry name" value="MIC60"/>
</dbReference>
<evidence type="ECO:0000256" key="1">
    <source>
        <dbReference type="ARBA" id="ARBA00010877"/>
    </source>
</evidence>
<keyword evidence="3 7" id="KW-0999">Mitochondrion inner membrane</keyword>
<evidence type="ECO:0000256" key="5">
    <source>
        <dbReference type="ARBA" id="ARBA00023128"/>
    </source>
</evidence>
<keyword evidence="5 7" id="KW-0496">Mitochondrion</keyword>
<name>A0AA88KVY5_ARTSF</name>
<evidence type="ECO:0000313" key="10">
    <source>
        <dbReference type="Proteomes" id="UP001187531"/>
    </source>
</evidence>
<keyword evidence="4" id="KW-1133">Transmembrane helix</keyword>
<evidence type="ECO:0000256" key="6">
    <source>
        <dbReference type="ARBA" id="ARBA00023136"/>
    </source>
</evidence>
<dbReference type="Proteomes" id="UP001187531">
    <property type="component" value="Unassembled WGS sequence"/>
</dbReference>
<dbReference type="GO" id="GO:0042407">
    <property type="term" value="P:cristae formation"/>
    <property type="evidence" value="ECO:0007669"/>
    <property type="project" value="TreeGrafter"/>
</dbReference>
<comment type="subcellular location">
    <subcellularLocation>
        <location evidence="7">Mitochondrion inner membrane</location>
        <topology evidence="7">Single-pass membrane protein</topology>
    </subcellularLocation>
</comment>
<comment type="caution">
    <text evidence="9">The sequence shown here is derived from an EMBL/GenBank/DDBJ whole genome shotgun (WGS) entry which is preliminary data.</text>
</comment>
<comment type="similarity">
    <text evidence="1 7">Belongs to the MICOS complex subunit Mic60 family.</text>
</comment>
<feature type="compositionally biased region" description="Polar residues" evidence="8">
    <location>
        <begin position="162"/>
        <end position="179"/>
    </location>
</feature>
<keyword evidence="10" id="KW-1185">Reference proteome</keyword>
<keyword evidence="2 7" id="KW-0812">Transmembrane</keyword>
<feature type="compositionally biased region" description="Polar residues" evidence="8">
    <location>
        <begin position="135"/>
        <end position="146"/>
    </location>
</feature>
<dbReference type="AlphaFoldDB" id="A0AA88KVY5"/>
<feature type="compositionally biased region" description="Low complexity" evidence="8">
    <location>
        <begin position="184"/>
        <end position="202"/>
    </location>
</feature>
<evidence type="ECO:0000256" key="4">
    <source>
        <dbReference type="ARBA" id="ARBA00022989"/>
    </source>
</evidence>
<evidence type="ECO:0000256" key="3">
    <source>
        <dbReference type="ARBA" id="ARBA00022792"/>
    </source>
</evidence>
<dbReference type="PANTHER" id="PTHR15415:SF7">
    <property type="entry name" value="MICOS COMPLEX SUBUNIT MIC60"/>
    <property type="match status" value="1"/>
</dbReference>
<comment type="subunit">
    <text evidence="7">Component of the mitochondrial contact site and cristae organizing system (MICOS) complex.</text>
</comment>
<feature type="region of interest" description="Disordered" evidence="8">
    <location>
        <begin position="115"/>
        <end position="232"/>
    </location>
</feature>
<accession>A0AA88KVY5</accession>
<evidence type="ECO:0000313" key="9">
    <source>
        <dbReference type="EMBL" id="KAK2709198.1"/>
    </source>
</evidence>
<comment type="function">
    <text evidence="7">Component of the MICOS complex, a large protein complex of the mitochondrial inner membrane that plays crucial roles in the maintenance of crista junctions, inner membrane architecture, and formation of contact sites to the outer membrane.</text>
</comment>
<evidence type="ECO:0000256" key="8">
    <source>
        <dbReference type="SAM" id="MobiDB-lite"/>
    </source>
</evidence>